<dbReference type="Proteomes" id="UP001222325">
    <property type="component" value="Unassembled WGS sequence"/>
</dbReference>
<dbReference type="PANTHER" id="PTHR24216:SF8">
    <property type="entry name" value="PAXILLIN, ISOFORM F"/>
    <property type="match status" value="1"/>
</dbReference>
<feature type="region of interest" description="Disordered" evidence="1">
    <location>
        <begin position="48"/>
        <end position="72"/>
    </location>
</feature>
<feature type="region of interest" description="Disordered" evidence="1">
    <location>
        <begin position="414"/>
        <end position="433"/>
    </location>
</feature>
<feature type="compositionally biased region" description="Polar residues" evidence="1">
    <location>
        <begin position="388"/>
        <end position="398"/>
    </location>
</feature>
<dbReference type="PANTHER" id="PTHR24216">
    <property type="entry name" value="PAXILLIN-RELATED"/>
    <property type="match status" value="1"/>
</dbReference>
<evidence type="ECO:0000256" key="1">
    <source>
        <dbReference type="SAM" id="MobiDB-lite"/>
    </source>
</evidence>
<proteinExistence type="predicted"/>
<keyword evidence="3" id="KW-1185">Reference proteome</keyword>
<reference evidence="2" key="1">
    <citation type="submission" date="2023-03" db="EMBL/GenBank/DDBJ databases">
        <title>Massive genome expansion in bonnet fungi (Mycena s.s.) driven by repeated elements and novel gene families across ecological guilds.</title>
        <authorList>
            <consortium name="Lawrence Berkeley National Laboratory"/>
            <person name="Harder C.B."/>
            <person name="Miyauchi S."/>
            <person name="Viragh M."/>
            <person name="Kuo A."/>
            <person name="Thoen E."/>
            <person name="Andreopoulos B."/>
            <person name="Lu D."/>
            <person name="Skrede I."/>
            <person name="Drula E."/>
            <person name="Henrissat B."/>
            <person name="Morin E."/>
            <person name="Kohler A."/>
            <person name="Barry K."/>
            <person name="LaButti K."/>
            <person name="Morin E."/>
            <person name="Salamov A."/>
            <person name="Lipzen A."/>
            <person name="Mereny Z."/>
            <person name="Hegedus B."/>
            <person name="Baldrian P."/>
            <person name="Stursova M."/>
            <person name="Weitz H."/>
            <person name="Taylor A."/>
            <person name="Grigoriev I.V."/>
            <person name="Nagy L.G."/>
            <person name="Martin F."/>
            <person name="Kauserud H."/>
        </authorList>
    </citation>
    <scope>NUCLEOTIDE SEQUENCE</scope>
    <source>
        <strain evidence="2">CBHHK173m</strain>
    </source>
</reference>
<evidence type="ECO:0000313" key="3">
    <source>
        <dbReference type="Proteomes" id="UP001222325"/>
    </source>
</evidence>
<evidence type="ECO:0000313" key="2">
    <source>
        <dbReference type="EMBL" id="KAJ7070231.1"/>
    </source>
</evidence>
<comment type="caution">
    <text evidence="2">The sequence shown here is derived from an EMBL/GenBank/DDBJ whole genome shotgun (WGS) entry which is preliminary data.</text>
</comment>
<protein>
    <submittedName>
        <fullName evidence="2">Uncharacterized protein</fullName>
    </submittedName>
</protein>
<feature type="compositionally biased region" description="Polar residues" evidence="1">
    <location>
        <begin position="541"/>
        <end position="570"/>
    </location>
</feature>
<feature type="region of interest" description="Disordered" evidence="1">
    <location>
        <begin position="526"/>
        <end position="636"/>
    </location>
</feature>
<dbReference type="EMBL" id="JARJCN010000136">
    <property type="protein sequence ID" value="KAJ7070231.1"/>
    <property type="molecule type" value="Genomic_DNA"/>
</dbReference>
<sequence>MPKVVSTPVRRTKLDARQRLSHGVRTAASVRAAAIAAQEAEAAAAAASASAPVVKREPVPTPLPVASHPSPRSWRHPDELPYIRTAGKAWDDMAIMRFLCAHAFSIPPRSTRTLDPWVAVRCVDGSEVDLPRGYRMPLLWVARFQWTSLQLVLTADAAIRQREWDNTKFEILHIARLCAVLLEKARLQMEEDGAIERGWRCAQFDRALRRYWYDWLIMRDEFVRDFWREFGEEEFQTDVLKLGWGQWVLKGHKGFTLSKAEVANGITAEQFMAGLVVDENAATFVWDETATTNLPAPTADANINPAGSTPAPAPIPARHRAKKTEAAVPVVHKPALSAAPPSTSTIVISFRAREYNPFRSSSMQKPVEAAPRPGQSHLPSQRHAREASASQLSASSGKDPSEPTEEMPELWPARATDTASQNQMGSPVEPEVVGKSKIDPHKITPTTMGSLAPGRAVFRGPSTDEMRVDGPDDVDPALFGETRGMSMDVDEVHTKQEIIDTVIPSASADADNFDWDDEYLQLLYPEAPESEPPPGDRAHSVESSASRAYGRRQSSGTQSQIESGETSRSASPIPPPLSNARFPPTTGTQTELPSAPPAVPAPLSTFTSDPRFSPVSPPSSASVSSPASNTMSVSGYELERAAEPGLVARFNETFGALGDEMRALRAEVAQIRADLSSPAQPPASPVTSVALPAARWAHPLQHLIAGDASMDVGKPALESEYARTRSWNLDRGSGAEFSGR</sequence>
<accession>A0AAD6XI26</accession>
<feature type="region of interest" description="Disordered" evidence="1">
    <location>
        <begin position="359"/>
        <end position="409"/>
    </location>
</feature>
<feature type="compositionally biased region" description="Low complexity" evidence="1">
    <location>
        <begin position="618"/>
        <end position="628"/>
    </location>
</feature>
<organism evidence="2 3">
    <name type="scientific">Mycena belliarum</name>
    <dbReference type="NCBI Taxonomy" id="1033014"/>
    <lineage>
        <taxon>Eukaryota</taxon>
        <taxon>Fungi</taxon>
        <taxon>Dikarya</taxon>
        <taxon>Basidiomycota</taxon>
        <taxon>Agaricomycotina</taxon>
        <taxon>Agaricomycetes</taxon>
        <taxon>Agaricomycetidae</taxon>
        <taxon>Agaricales</taxon>
        <taxon>Marasmiineae</taxon>
        <taxon>Mycenaceae</taxon>
        <taxon>Mycena</taxon>
    </lineage>
</organism>
<gene>
    <name evidence="2" type="ORF">B0H15DRAFT_119828</name>
</gene>
<name>A0AAD6XI26_9AGAR</name>
<dbReference type="AlphaFoldDB" id="A0AAD6XI26"/>